<dbReference type="PANTHER" id="PTHR19367:SF18">
    <property type="entry name" value="T CELL RECEPTOR ALPHA VARIABLE 16"/>
    <property type="match status" value="1"/>
</dbReference>
<dbReference type="PANTHER" id="PTHR19367">
    <property type="entry name" value="T-CELL RECEPTOR ALPHA CHAIN V REGION"/>
    <property type="match status" value="1"/>
</dbReference>
<dbReference type="GO" id="GO:0042101">
    <property type="term" value="C:T cell receptor complex"/>
    <property type="evidence" value="ECO:0007669"/>
    <property type="project" value="UniProtKB-KW"/>
</dbReference>
<dbReference type="InterPro" id="IPR007110">
    <property type="entry name" value="Ig-like_dom"/>
</dbReference>
<comment type="caution">
    <text evidence="7">The sequence shown here is derived from an EMBL/GenBank/DDBJ whole genome shotgun (WGS) entry which is preliminary data.</text>
</comment>
<dbReference type="EMBL" id="JABFDY010000006">
    <property type="protein sequence ID" value="KAF7705817.1"/>
    <property type="molecule type" value="Genomic_DNA"/>
</dbReference>
<evidence type="ECO:0000259" key="6">
    <source>
        <dbReference type="PROSITE" id="PS50835"/>
    </source>
</evidence>
<proteinExistence type="predicted"/>
<feature type="domain" description="Ig-like" evidence="6">
    <location>
        <begin position="128"/>
        <end position="232"/>
    </location>
</feature>
<gene>
    <name evidence="7" type="ORF">HF521_019071</name>
</gene>
<dbReference type="Pfam" id="PF07686">
    <property type="entry name" value="V-set"/>
    <property type="match status" value="3"/>
</dbReference>
<dbReference type="InterPro" id="IPR036179">
    <property type="entry name" value="Ig-like_dom_sf"/>
</dbReference>
<evidence type="ECO:0000256" key="1">
    <source>
        <dbReference type="ARBA" id="ARBA00022729"/>
    </source>
</evidence>
<dbReference type="AlphaFoldDB" id="A0A8T0BJF0"/>
<dbReference type="InterPro" id="IPR013783">
    <property type="entry name" value="Ig-like_fold"/>
</dbReference>
<dbReference type="SMART" id="SM00409">
    <property type="entry name" value="IG"/>
    <property type="match status" value="3"/>
</dbReference>
<organism evidence="7 8">
    <name type="scientific">Silurus meridionalis</name>
    <name type="common">Southern catfish</name>
    <name type="synonym">Silurus soldatovi meridionalis</name>
    <dbReference type="NCBI Taxonomy" id="175797"/>
    <lineage>
        <taxon>Eukaryota</taxon>
        <taxon>Metazoa</taxon>
        <taxon>Chordata</taxon>
        <taxon>Craniata</taxon>
        <taxon>Vertebrata</taxon>
        <taxon>Euteleostomi</taxon>
        <taxon>Actinopterygii</taxon>
        <taxon>Neopterygii</taxon>
        <taxon>Teleostei</taxon>
        <taxon>Ostariophysi</taxon>
        <taxon>Siluriformes</taxon>
        <taxon>Siluridae</taxon>
        <taxon>Silurus</taxon>
    </lineage>
</organism>
<dbReference type="InterPro" id="IPR013106">
    <property type="entry name" value="Ig_V-set"/>
</dbReference>
<dbReference type="SMART" id="SM00406">
    <property type="entry name" value="IGv"/>
    <property type="match status" value="3"/>
</dbReference>
<keyword evidence="1" id="KW-0732">Signal</keyword>
<reference evidence="7" key="1">
    <citation type="submission" date="2020-08" db="EMBL/GenBank/DDBJ databases">
        <title>Chromosome-level assembly of Southern catfish (Silurus meridionalis) provides insights into visual adaptation to the nocturnal and benthic lifestyles.</title>
        <authorList>
            <person name="Zhang Y."/>
            <person name="Wang D."/>
            <person name="Peng Z."/>
        </authorList>
    </citation>
    <scope>NUCLEOTIDE SEQUENCE</scope>
    <source>
        <strain evidence="7">SWU-2019-XX</strain>
        <tissue evidence="7">Muscle</tissue>
    </source>
</reference>
<dbReference type="InterPro" id="IPR051287">
    <property type="entry name" value="TCR_variable_region"/>
</dbReference>
<keyword evidence="3" id="KW-0675">Receptor</keyword>
<protein>
    <recommendedName>
        <fullName evidence="6">Ig-like domain-containing protein</fullName>
    </recommendedName>
</protein>
<keyword evidence="5" id="KW-1279">T cell receptor</keyword>
<dbReference type="GO" id="GO:0002250">
    <property type="term" value="P:adaptive immune response"/>
    <property type="evidence" value="ECO:0007669"/>
    <property type="project" value="UniProtKB-KW"/>
</dbReference>
<evidence type="ECO:0000256" key="3">
    <source>
        <dbReference type="ARBA" id="ARBA00023170"/>
    </source>
</evidence>
<dbReference type="SUPFAM" id="SSF48726">
    <property type="entry name" value="Immunoglobulin"/>
    <property type="match status" value="3"/>
</dbReference>
<feature type="non-terminal residue" evidence="7">
    <location>
        <position position="388"/>
    </location>
</feature>
<keyword evidence="2" id="KW-1064">Adaptive immunity</keyword>
<feature type="domain" description="Ig-like" evidence="6">
    <location>
        <begin position="21"/>
        <end position="111"/>
    </location>
</feature>
<dbReference type="InterPro" id="IPR003599">
    <property type="entry name" value="Ig_sub"/>
</dbReference>
<keyword evidence="4" id="KW-0393">Immunoglobulin domain</keyword>
<dbReference type="Proteomes" id="UP000606274">
    <property type="component" value="Unassembled WGS sequence"/>
</dbReference>
<evidence type="ECO:0000313" key="7">
    <source>
        <dbReference type="EMBL" id="KAF7705817.1"/>
    </source>
</evidence>
<name>A0A8T0BJF0_SILME</name>
<dbReference type="CDD" id="cd00099">
    <property type="entry name" value="IgV"/>
    <property type="match status" value="1"/>
</dbReference>
<evidence type="ECO:0000313" key="8">
    <source>
        <dbReference type="Proteomes" id="UP000606274"/>
    </source>
</evidence>
<dbReference type="Gene3D" id="2.60.40.10">
    <property type="entry name" value="Immunoglobulins"/>
    <property type="match status" value="3"/>
</dbReference>
<evidence type="ECO:0000256" key="5">
    <source>
        <dbReference type="ARBA" id="ARBA00043266"/>
    </source>
</evidence>
<accession>A0A8T0BJF0</accession>
<sequence length="388" mass="43787">KLKHYVLFSMTGDSMADSIEPLLTHKAVDEGDDVTLFCRYKPTTSTKSDYLHWYIQHPQSKPEFLLYISQRGDLYPDKPPRMTAEIDDGDKKQVNLIISSAAVSDSALYYCALAPTVTGNPAALYKNPDTVLLYGKYFADKIGPTDADTNKKETETVTLKCSYETSNEIIRLYWYKQNPNSAPQFSLYKGAGLWKGSGSTPTDTRLEAETSRYTTKLTIRGLKLSDSALYHCALHVGYTMQMKDLEKKNGKRITTPTHESWEFVCIYIICSSLFNDSITPTSSAVYAKEEQAVTLSCVYEYTLTMNNIQWYRQYSNAAPDFLVLLMESGANQRAETPHPHISAKIHKSVKRVDLEIFSASVSDSALYYCILQPTVTGNSNTLYKNYFI</sequence>
<dbReference type="PROSITE" id="PS50835">
    <property type="entry name" value="IG_LIKE"/>
    <property type="match status" value="3"/>
</dbReference>
<keyword evidence="8" id="KW-1185">Reference proteome</keyword>
<keyword evidence="5" id="KW-0391">Immunity</keyword>
<evidence type="ECO:0000256" key="2">
    <source>
        <dbReference type="ARBA" id="ARBA00023130"/>
    </source>
</evidence>
<feature type="domain" description="Ig-like" evidence="6">
    <location>
        <begin position="280"/>
        <end position="383"/>
    </location>
</feature>
<evidence type="ECO:0000256" key="4">
    <source>
        <dbReference type="ARBA" id="ARBA00023319"/>
    </source>
</evidence>